<dbReference type="AlphaFoldDB" id="A0A927JE70"/>
<evidence type="ECO:0000313" key="1">
    <source>
        <dbReference type="EMBL" id="MBD8506972.1"/>
    </source>
</evidence>
<reference evidence="1" key="1">
    <citation type="submission" date="2020-09" db="EMBL/GenBank/DDBJ databases">
        <title>Hoyosella lacisalsi sp. nov., a halotolerant actinobacterium isolated from soil of Lake Gudzhirganskoe.</title>
        <authorList>
            <person name="Yang Q."/>
            <person name="Guo P.Y."/>
            <person name="Liu S.W."/>
            <person name="Li F.N."/>
            <person name="Sun C.H."/>
        </authorList>
    </citation>
    <scope>NUCLEOTIDE SEQUENCE</scope>
    <source>
        <strain evidence="1">G463</strain>
    </source>
</reference>
<accession>A0A927JE70</accession>
<name>A0A927JE70_9ACTN</name>
<sequence length="167" mass="17598">MSPFEQDGTLRGFLLSGRWPESTREWSQLLIHAVRIASLPGLLPTSMVFGAREDRPDSLVPNAVGLLIAVGPVLGEHAVRPGAFAGEQPPALLMLHPPSETRPSLPECVAAASGCLLLPGIPDLGLDHRASWVEADLDGTVTSMINKVGVDPNEDPDTAVLAMLLAA</sequence>
<evidence type="ECO:0000313" key="2">
    <source>
        <dbReference type="Proteomes" id="UP000642993"/>
    </source>
</evidence>
<proteinExistence type="predicted"/>
<dbReference type="Proteomes" id="UP000642993">
    <property type="component" value="Unassembled WGS sequence"/>
</dbReference>
<gene>
    <name evidence="1" type="ORF">HT102_10770</name>
</gene>
<organism evidence="1 2">
    <name type="scientific">Lolliginicoccus lacisalsi</name>
    <dbReference type="NCBI Taxonomy" id="2742202"/>
    <lineage>
        <taxon>Bacteria</taxon>
        <taxon>Bacillati</taxon>
        <taxon>Actinomycetota</taxon>
        <taxon>Actinomycetes</taxon>
        <taxon>Mycobacteriales</taxon>
        <taxon>Hoyosellaceae</taxon>
        <taxon>Lolliginicoccus</taxon>
    </lineage>
</organism>
<keyword evidence="2" id="KW-1185">Reference proteome</keyword>
<protein>
    <submittedName>
        <fullName evidence="1">Peptidase</fullName>
    </submittedName>
</protein>
<comment type="caution">
    <text evidence="1">The sequence shown here is derived from an EMBL/GenBank/DDBJ whole genome shotgun (WGS) entry which is preliminary data.</text>
</comment>
<dbReference type="RefSeq" id="WP_192039594.1">
    <property type="nucleotide sequence ID" value="NZ_JACYWE010000006.1"/>
</dbReference>
<dbReference type="EMBL" id="JACYWE010000006">
    <property type="protein sequence ID" value="MBD8506972.1"/>
    <property type="molecule type" value="Genomic_DNA"/>
</dbReference>